<dbReference type="InterPro" id="IPR002867">
    <property type="entry name" value="IBR_dom"/>
</dbReference>
<sequence length="721" mass="80890">MEAKRSGSRHRITFAPEPHPHACMYYLCLLGAYKYRNPMTVKSGLRTLRDLELFCTSHRANIFRSNLHERRRQAGGNLRGRVSLATVGNMFRSLKKKATNVFRRNDNRTNDTTASTASLEPYNDASGVRRQGSSRTSQGRGSAVTPPASKIATANRSSSAVQDMQAPRYVPFVEAAPFQPKTATTKTSFYGNLRPGIMAGFGADDDPIWLFDDEEIDDDTKTGQRAFEGSGTRPNNAVQLSELVQWQRTKKPTPRPTQQPSGAPLYTTSPSLEDLLRHTRGDSSTSRLKQSAGSSARHVQDNMPRINGSSTLDNWSDESIGVYTMLQHSPIPDHKPSSSCKVAEALVSPGEDQFRNRPRSQSTMLQTQPPKPPATKQRGYAPIPASILSGFDSDDDDVAASPGSTSDVQSLYVNLSAWAGRFLAVARNHPQEDLEPNMDTLADDFSFGQRYHQSSITSNIVVTRRRIRSEQLSGSRECIVCTDTKPNTQFPRFSITATCAHAPGTCLDCIKASIRSDMNSKLWTDIRCPECREFLDYADIQKYSDPTMFLRYENLALRAAMSQADDFFWCTSGCGSGQVHESGTDQPIVVCLHCGHRSCYQHNVPWHQDLTCDEYERFLEDPENFRSQLELDNEEWARQTKAIHDTDRTLARELFTEEEQQARESKAQQKAERERAQRAATMARKAAARRKKEDEKSLERIRKTTKTCPGCGWAIEKRDGW</sequence>
<keyword evidence="6" id="KW-0862">Zinc</keyword>
<feature type="compositionally biased region" description="Basic and acidic residues" evidence="8">
    <location>
        <begin position="660"/>
        <end position="677"/>
    </location>
</feature>
<evidence type="ECO:0000256" key="3">
    <source>
        <dbReference type="ARBA" id="ARBA00022737"/>
    </source>
</evidence>
<dbReference type="PROSITE" id="PS50089">
    <property type="entry name" value="ZF_RING_2"/>
    <property type="match status" value="1"/>
</dbReference>
<dbReference type="PROSITE" id="PS51873">
    <property type="entry name" value="TRIAD"/>
    <property type="match status" value="1"/>
</dbReference>
<dbReference type="SUPFAM" id="SSF57850">
    <property type="entry name" value="RING/U-box"/>
    <property type="match status" value="2"/>
</dbReference>
<evidence type="ECO:0000256" key="4">
    <source>
        <dbReference type="ARBA" id="ARBA00022771"/>
    </source>
</evidence>
<keyword evidence="5" id="KW-0833">Ubl conjugation pathway</keyword>
<feature type="region of interest" description="Disordered" evidence="8">
    <location>
        <begin position="660"/>
        <end position="701"/>
    </location>
</feature>
<evidence type="ECO:0000313" key="12">
    <source>
        <dbReference type="Proteomes" id="UP000028045"/>
    </source>
</evidence>
<dbReference type="EMBL" id="KL648736">
    <property type="protein sequence ID" value="KEY64488.1"/>
    <property type="molecule type" value="Genomic_DNA"/>
</dbReference>
<feature type="compositionally biased region" description="Low complexity" evidence="8">
    <location>
        <begin position="126"/>
        <end position="142"/>
    </location>
</feature>
<evidence type="ECO:0000256" key="6">
    <source>
        <dbReference type="ARBA" id="ARBA00022833"/>
    </source>
</evidence>
<feature type="domain" description="RING-type" evidence="10">
    <location>
        <begin position="474"/>
        <end position="721"/>
    </location>
</feature>
<dbReference type="AlphaFoldDB" id="A0A084AGQ9"/>
<proteinExistence type="predicted"/>
<dbReference type="GO" id="GO:0016740">
    <property type="term" value="F:transferase activity"/>
    <property type="evidence" value="ECO:0007669"/>
    <property type="project" value="UniProtKB-KW"/>
</dbReference>
<name>A0A084AGQ9_STACB</name>
<feature type="compositionally biased region" description="Polar residues" evidence="8">
    <location>
        <begin position="152"/>
        <end position="162"/>
    </location>
</feature>
<dbReference type="GO" id="GO:0008270">
    <property type="term" value="F:zinc ion binding"/>
    <property type="evidence" value="ECO:0007669"/>
    <property type="project" value="UniProtKB-KW"/>
</dbReference>
<dbReference type="OrthoDB" id="5154124at2759"/>
<gene>
    <name evidence="11" type="ORF">S7711_07236</name>
</gene>
<evidence type="ECO:0000259" key="9">
    <source>
        <dbReference type="PROSITE" id="PS50089"/>
    </source>
</evidence>
<dbReference type="CDD" id="cd20335">
    <property type="entry name" value="BRcat_RBR"/>
    <property type="match status" value="1"/>
</dbReference>
<keyword evidence="1" id="KW-0808">Transferase</keyword>
<dbReference type="HOGENOM" id="CLU_383635_0_0_1"/>
<evidence type="ECO:0000256" key="8">
    <source>
        <dbReference type="SAM" id="MobiDB-lite"/>
    </source>
</evidence>
<evidence type="ECO:0000256" key="2">
    <source>
        <dbReference type="ARBA" id="ARBA00022723"/>
    </source>
</evidence>
<organism evidence="11 12">
    <name type="scientific">Stachybotrys chartarum (strain CBS 109288 / IBT 7711)</name>
    <name type="common">Toxic black mold</name>
    <name type="synonym">Stilbospora chartarum</name>
    <dbReference type="NCBI Taxonomy" id="1280523"/>
    <lineage>
        <taxon>Eukaryota</taxon>
        <taxon>Fungi</taxon>
        <taxon>Dikarya</taxon>
        <taxon>Ascomycota</taxon>
        <taxon>Pezizomycotina</taxon>
        <taxon>Sordariomycetes</taxon>
        <taxon>Hypocreomycetidae</taxon>
        <taxon>Hypocreales</taxon>
        <taxon>Stachybotryaceae</taxon>
        <taxon>Stachybotrys</taxon>
    </lineage>
</organism>
<dbReference type="InterPro" id="IPR001841">
    <property type="entry name" value="Znf_RING"/>
</dbReference>
<dbReference type="SMART" id="SM00647">
    <property type="entry name" value="IBR"/>
    <property type="match status" value="1"/>
</dbReference>
<dbReference type="InterPro" id="IPR013083">
    <property type="entry name" value="Znf_RING/FYVE/PHD"/>
</dbReference>
<feature type="region of interest" description="Disordered" evidence="8">
    <location>
        <begin position="101"/>
        <end position="162"/>
    </location>
</feature>
<dbReference type="Pfam" id="PF01485">
    <property type="entry name" value="IBR"/>
    <property type="match status" value="1"/>
</dbReference>
<protein>
    <recommendedName>
        <fullName evidence="13">RING-type domain-containing protein</fullName>
    </recommendedName>
</protein>
<feature type="compositionally biased region" description="Polar residues" evidence="8">
    <location>
        <begin position="282"/>
        <end position="294"/>
    </location>
</feature>
<feature type="region of interest" description="Disordered" evidence="8">
    <location>
        <begin position="349"/>
        <end position="405"/>
    </location>
</feature>
<dbReference type="Proteomes" id="UP000028045">
    <property type="component" value="Unassembled WGS sequence"/>
</dbReference>
<evidence type="ECO:0008006" key="13">
    <source>
        <dbReference type="Google" id="ProtNLM"/>
    </source>
</evidence>
<accession>A0A084AGQ9</accession>
<evidence type="ECO:0000259" key="10">
    <source>
        <dbReference type="PROSITE" id="PS51873"/>
    </source>
</evidence>
<feature type="domain" description="RING-type" evidence="9">
    <location>
        <begin position="478"/>
        <end position="532"/>
    </location>
</feature>
<reference evidence="11 12" key="1">
    <citation type="journal article" date="2014" name="BMC Genomics">
        <title>Comparative genome sequencing reveals chemotype-specific gene clusters in the toxigenic black mold Stachybotrys.</title>
        <authorList>
            <person name="Semeiks J."/>
            <person name="Borek D."/>
            <person name="Otwinowski Z."/>
            <person name="Grishin N.V."/>
        </authorList>
    </citation>
    <scope>NUCLEOTIDE SEQUENCE [LARGE SCALE GENOMIC DNA]</scope>
    <source>
        <strain evidence="12">CBS 109288 / IBT 7711</strain>
    </source>
</reference>
<keyword evidence="4 7" id="KW-0863">Zinc-finger</keyword>
<keyword evidence="3" id="KW-0677">Repeat</keyword>
<dbReference type="InterPro" id="IPR044066">
    <property type="entry name" value="TRIAD_supradom"/>
</dbReference>
<dbReference type="Gene3D" id="3.30.40.10">
    <property type="entry name" value="Zinc/RING finger domain, C3HC4 (zinc finger)"/>
    <property type="match status" value="1"/>
</dbReference>
<evidence type="ECO:0000256" key="5">
    <source>
        <dbReference type="ARBA" id="ARBA00022786"/>
    </source>
</evidence>
<keyword evidence="12" id="KW-1185">Reference proteome</keyword>
<evidence type="ECO:0000256" key="7">
    <source>
        <dbReference type="PROSITE-ProRule" id="PRU00175"/>
    </source>
</evidence>
<keyword evidence="2" id="KW-0479">Metal-binding</keyword>
<feature type="region of interest" description="Disordered" evidence="8">
    <location>
        <begin position="248"/>
        <end position="312"/>
    </location>
</feature>
<feature type="compositionally biased region" description="Basic and acidic residues" evidence="8">
    <location>
        <begin position="691"/>
        <end position="701"/>
    </location>
</feature>
<evidence type="ECO:0000313" key="11">
    <source>
        <dbReference type="EMBL" id="KEY64488.1"/>
    </source>
</evidence>
<evidence type="ECO:0000256" key="1">
    <source>
        <dbReference type="ARBA" id="ARBA00022679"/>
    </source>
</evidence>